<gene>
    <name evidence="3" type="ORF">B0H67DRAFT_604590</name>
</gene>
<keyword evidence="4" id="KW-1185">Reference proteome</keyword>
<dbReference type="PANTHER" id="PTHR43976">
    <property type="entry name" value="SHORT CHAIN DEHYDROGENASE"/>
    <property type="match status" value="1"/>
</dbReference>
<proteinExistence type="inferred from homology"/>
<keyword evidence="2" id="KW-0560">Oxidoreductase</keyword>
<dbReference type="InterPro" id="IPR051911">
    <property type="entry name" value="SDR_oxidoreductase"/>
</dbReference>
<comment type="caution">
    <text evidence="3">The sequence shown here is derived from an EMBL/GenBank/DDBJ whole genome shotgun (WGS) entry which is preliminary data.</text>
</comment>
<sequence length="202" mass="22077">MNPVNTMDTRSLTGCSSGIGREIATLVTRKPSQRLIAAARSAFAAAAKHFGDNFYLDVVVNNGGYSLSGDTEAVTEEEVHQEMETLFFGTARVTMRAVEVMRQAKDRWGGLISVAREMDPDCNIHFCIIEPGAVKTNFEGHSKAHTKLHPAYANPSMPLRQLEIPLRATLGPVAWQLAKSKFEGLLQEFDAVKELSSLGQGI</sequence>
<evidence type="ECO:0000313" key="3">
    <source>
        <dbReference type="EMBL" id="KAK0702289.1"/>
    </source>
</evidence>
<evidence type="ECO:0000313" key="4">
    <source>
        <dbReference type="Proteomes" id="UP001172102"/>
    </source>
</evidence>
<comment type="similarity">
    <text evidence="1">Belongs to the short-chain dehydrogenases/reductases (SDR) family.</text>
</comment>
<dbReference type="InterPro" id="IPR002347">
    <property type="entry name" value="SDR_fam"/>
</dbReference>
<dbReference type="SUPFAM" id="SSF51735">
    <property type="entry name" value="NAD(P)-binding Rossmann-fold domains"/>
    <property type="match status" value="1"/>
</dbReference>
<evidence type="ECO:0000256" key="1">
    <source>
        <dbReference type="ARBA" id="ARBA00006484"/>
    </source>
</evidence>
<evidence type="ECO:0008006" key="5">
    <source>
        <dbReference type="Google" id="ProtNLM"/>
    </source>
</evidence>
<dbReference type="PRINTS" id="PR00081">
    <property type="entry name" value="GDHRDH"/>
</dbReference>
<name>A0AA40DG69_9PEZI</name>
<dbReference type="InterPro" id="IPR036291">
    <property type="entry name" value="NAD(P)-bd_dom_sf"/>
</dbReference>
<dbReference type="GO" id="GO:0016491">
    <property type="term" value="F:oxidoreductase activity"/>
    <property type="evidence" value="ECO:0007669"/>
    <property type="project" value="UniProtKB-KW"/>
</dbReference>
<organism evidence="3 4">
    <name type="scientific">Lasiosphaeris hirsuta</name>
    <dbReference type="NCBI Taxonomy" id="260670"/>
    <lineage>
        <taxon>Eukaryota</taxon>
        <taxon>Fungi</taxon>
        <taxon>Dikarya</taxon>
        <taxon>Ascomycota</taxon>
        <taxon>Pezizomycotina</taxon>
        <taxon>Sordariomycetes</taxon>
        <taxon>Sordariomycetidae</taxon>
        <taxon>Sordariales</taxon>
        <taxon>Lasiosphaeriaceae</taxon>
        <taxon>Lasiosphaeris</taxon>
    </lineage>
</organism>
<dbReference type="AlphaFoldDB" id="A0AA40DG69"/>
<reference evidence="3" key="1">
    <citation type="submission" date="2023-06" db="EMBL/GenBank/DDBJ databases">
        <title>Genome-scale phylogeny and comparative genomics of the fungal order Sordariales.</title>
        <authorList>
            <consortium name="Lawrence Berkeley National Laboratory"/>
            <person name="Hensen N."/>
            <person name="Bonometti L."/>
            <person name="Westerberg I."/>
            <person name="Brannstrom I.O."/>
            <person name="Guillou S."/>
            <person name="Cros-Aarteil S."/>
            <person name="Calhoun S."/>
            <person name="Haridas S."/>
            <person name="Kuo A."/>
            <person name="Mondo S."/>
            <person name="Pangilinan J."/>
            <person name="Riley R."/>
            <person name="Labutti K."/>
            <person name="Andreopoulos B."/>
            <person name="Lipzen A."/>
            <person name="Chen C."/>
            <person name="Yanf M."/>
            <person name="Daum C."/>
            <person name="Ng V."/>
            <person name="Clum A."/>
            <person name="Steindorff A."/>
            <person name="Ohm R."/>
            <person name="Martin F."/>
            <person name="Silar P."/>
            <person name="Natvig D."/>
            <person name="Lalanne C."/>
            <person name="Gautier V."/>
            <person name="Ament-Velasquez S.L."/>
            <person name="Kruys A."/>
            <person name="Hutchinson M.I."/>
            <person name="Powell A.J."/>
            <person name="Barry K."/>
            <person name="Miller A.N."/>
            <person name="Grigoriev I.V."/>
            <person name="Debuchy R."/>
            <person name="Gladieux P."/>
            <person name="Thoren M.H."/>
            <person name="Johannesson H."/>
        </authorList>
    </citation>
    <scope>NUCLEOTIDE SEQUENCE</scope>
    <source>
        <strain evidence="3">SMH4607-1</strain>
    </source>
</reference>
<dbReference type="EMBL" id="JAUKUA010000009">
    <property type="protein sequence ID" value="KAK0702289.1"/>
    <property type="molecule type" value="Genomic_DNA"/>
</dbReference>
<dbReference type="Proteomes" id="UP001172102">
    <property type="component" value="Unassembled WGS sequence"/>
</dbReference>
<dbReference type="PANTHER" id="PTHR43976:SF16">
    <property type="entry name" value="SHORT-CHAIN DEHYDROGENASE_REDUCTASE FAMILY PROTEIN"/>
    <property type="match status" value="1"/>
</dbReference>
<accession>A0AA40DG69</accession>
<dbReference type="Gene3D" id="3.40.50.720">
    <property type="entry name" value="NAD(P)-binding Rossmann-like Domain"/>
    <property type="match status" value="1"/>
</dbReference>
<evidence type="ECO:0000256" key="2">
    <source>
        <dbReference type="ARBA" id="ARBA00023002"/>
    </source>
</evidence>
<protein>
    <recommendedName>
        <fullName evidence="5">Short-chain dehydrogenase/reductase</fullName>
    </recommendedName>
</protein>